<name>A0A2V0NML7_9CHLO</name>
<evidence type="ECO:0000313" key="2">
    <source>
        <dbReference type="EMBL" id="GBF88389.1"/>
    </source>
</evidence>
<feature type="region of interest" description="Disordered" evidence="1">
    <location>
        <begin position="691"/>
        <end position="723"/>
    </location>
</feature>
<evidence type="ECO:0000256" key="1">
    <source>
        <dbReference type="SAM" id="MobiDB-lite"/>
    </source>
</evidence>
<reference evidence="2 3" key="1">
    <citation type="journal article" date="2018" name="Sci. Rep.">
        <title>Raphidocelis subcapitata (=Pseudokirchneriella subcapitata) provides an insight into genome evolution and environmental adaptations in the Sphaeropleales.</title>
        <authorList>
            <person name="Suzuki S."/>
            <person name="Yamaguchi H."/>
            <person name="Nakajima N."/>
            <person name="Kawachi M."/>
        </authorList>
    </citation>
    <scope>NUCLEOTIDE SEQUENCE [LARGE SCALE GENOMIC DNA]</scope>
    <source>
        <strain evidence="2 3">NIES-35</strain>
    </source>
</reference>
<gene>
    <name evidence="2" type="ORF">Rsub_01101</name>
</gene>
<evidence type="ECO:0000313" key="3">
    <source>
        <dbReference type="Proteomes" id="UP000247498"/>
    </source>
</evidence>
<feature type="region of interest" description="Disordered" evidence="1">
    <location>
        <begin position="736"/>
        <end position="824"/>
    </location>
</feature>
<sequence>MVFGSDIAIVVRARRGRNVLVQSHGLEMRAVVTAAHEVSAALEGDLSSAMELVDAGVGVGSQGSAPLACGRLHVVGNRYDAVYRAVGSVLIIAITRAGANPFASLNLVTAVTRMLCAECKTVDVSPARLLKRYAQVYTSVDLLISRGTLDIVRALTDAALALEALGPAGARARKIKALQDKAAGAVAAQQGKQVTRRLPDARQRDGRFSFSTPAELSAISVPVPQFPLPPLPGPDRPPPKAVVEDKLLEVQLVEAQPEAKPEAEVEPQPINIVLAPKGPALRLRETWLAECVGSRVARAGLSGAVAWASQEVKSLSASVPFRLAVPDFAERSVKHAISCARVAAGATKPGPEYASFVADTLSGHPASTAVLSYGLPATWGGVPPVLARLTAGIVPLPRKQWAAAAATAEGKQQEQQHQKEGAKPSKKKKSKGGKGSEPQTPTQQPTPRASDAGRQQQQQQDAATGAPADAAAPSGPPVAVLVTVNFSLPSEFPLKPRDLVIELQVPPELGAPRRVSGPAAAEWCPARGCLRWTLGGVYAGFRGAAAAAFRAEAGASAALALLPALRALVGVRGEPGETLTGLQLEQATSTAERGGLQTHPETSEWAGFVLARPALYEGGEFAAVEAPWGPEEAAAPLDEPAAAAAAAAAAEAAAEKGEEGGGAAGAAAPAAAGVVAGAVAGAAAAAAAAEAEASPAPPTPAAEDGGAAEEDPPSQQGVEAAQPSVAAAIASELAEATAAPAAEAEVEANAEAEAGPALPPAEAEAEAGPASPAAVEGEGAGDAPGAVAEGGGSADAGGEAGEGGGADAADESVAAKAGDASDLL</sequence>
<comment type="caution">
    <text evidence="2">The sequence shown here is derived from an EMBL/GenBank/DDBJ whole genome shotgun (WGS) entry which is preliminary data.</text>
</comment>
<dbReference type="InParanoid" id="A0A2V0NML7"/>
<accession>A0A2V0NML7</accession>
<keyword evidence="3" id="KW-1185">Reference proteome</keyword>
<dbReference type="Proteomes" id="UP000247498">
    <property type="component" value="Unassembled WGS sequence"/>
</dbReference>
<proteinExistence type="predicted"/>
<dbReference type="OrthoDB" id="20621at2759"/>
<feature type="compositionally biased region" description="Low complexity" evidence="1">
    <location>
        <begin position="436"/>
        <end position="474"/>
    </location>
</feature>
<feature type="compositionally biased region" description="Gly residues" evidence="1">
    <location>
        <begin position="778"/>
        <end position="806"/>
    </location>
</feature>
<dbReference type="AlphaFoldDB" id="A0A2V0NML7"/>
<dbReference type="STRING" id="307507.A0A2V0NML7"/>
<feature type="region of interest" description="Disordered" evidence="1">
    <location>
        <begin position="404"/>
        <end position="474"/>
    </location>
</feature>
<organism evidence="2 3">
    <name type="scientific">Raphidocelis subcapitata</name>
    <dbReference type="NCBI Taxonomy" id="307507"/>
    <lineage>
        <taxon>Eukaryota</taxon>
        <taxon>Viridiplantae</taxon>
        <taxon>Chlorophyta</taxon>
        <taxon>core chlorophytes</taxon>
        <taxon>Chlorophyceae</taxon>
        <taxon>CS clade</taxon>
        <taxon>Sphaeropleales</taxon>
        <taxon>Selenastraceae</taxon>
        <taxon>Raphidocelis</taxon>
    </lineage>
</organism>
<feature type="compositionally biased region" description="Basic and acidic residues" evidence="1">
    <location>
        <begin position="411"/>
        <end position="423"/>
    </location>
</feature>
<feature type="compositionally biased region" description="Low complexity" evidence="1">
    <location>
        <begin position="811"/>
        <end position="824"/>
    </location>
</feature>
<dbReference type="EMBL" id="BDRX01000004">
    <property type="protein sequence ID" value="GBF88389.1"/>
    <property type="molecule type" value="Genomic_DNA"/>
</dbReference>
<protein>
    <submittedName>
        <fullName evidence="2">Uncharacterized protein</fullName>
    </submittedName>
</protein>
<feature type="compositionally biased region" description="Low complexity" evidence="1">
    <location>
        <begin position="751"/>
        <end position="777"/>
    </location>
</feature>